<keyword evidence="1" id="KW-0732">Signal</keyword>
<evidence type="ECO:0000259" key="2">
    <source>
        <dbReference type="Pfam" id="PF03372"/>
    </source>
</evidence>
<organism evidence="3 4">
    <name type="scientific">Pseudopedobacter beijingensis</name>
    <dbReference type="NCBI Taxonomy" id="1207056"/>
    <lineage>
        <taxon>Bacteria</taxon>
        <taxon>Pseudomonadati</taxon>
        <taxon>Bacteroidota</taxon>
        <taxon>Sphingobacteriia</taxon>
        <taxon>Sphingobacteriales</taxon>
        <taxon>Sphingobacteriaceae</taxon>
        <taxon>Pseudopedobacter</taxon>
    </lineage>
</organism>
<accession>A0ABW4ID01</accession>
<comment type="caution">
    <text evidence="3">The sequence shown here is derived from an EMBL/GenBank/DDBJ whole genome shotgun (WGS) entry which is preliminary data.</text>
</comment>
<feature type="domain" description="Endonuclease/exonuclease/phosphatase" evidence="2">
    <location>
        <begin position="34"/>
        <end position="177"/>
    </location>
</feature>
<keyword evidence="3" id="KW-0255">Endonuclease</keyword>
<name>A0ABW4ID01_9SPHI</name>
<evidence type="ECO:0000256" key="1">
    <source>
        <dbReference type="SAM" id="SignalP"/>
    </source>
</evidence>
<feature type="chain" id="PRO_5045890373" evidence="1">
    <location>
        <begin position="27"/>
        <end position="308"/>
    </location>
</feature>
<evidence type="ECO:0000313" key="3">
    <source>
        <dbReference type="EMBL" id="MFD1629869.1"/>
    </source>
</evidence>
<keyword evidence="4" id="KW-1185">Reference proteome</keyword>
<keyword evidence="3" id="KW-0378">Hydrolase</keyword>
<dbReference type="Gene3D" id="3.60.10.10">
    <property type="entry name" value="Endonuclease/exonuclease/phosphatase"/>
    <property type="match status" value="1"/>
</dbReference>
<dbReference type="InterPro" id="IPR005135">
    <property type="entry name" value="Endo/exonuclease/phosphatase"/>
</dbReference>
<dbReference type="SUPFAM" id="SSF56219">
    <property type="entry name" value="DNase I-like"/>
    <property type="match status" value="1"/>
</dbReference>
<dbReference type="Proteomes" id="UP001597118">
    <property type="component" value="Unassembled WGS sequence"/>
</dbReference>
<dbReference type="Pfam" id="PF03372">
    <property type="entry name" value="Exo_endo_phos"/>
    <property type="match status" value="1"/>
</dbReference>
<sequence length="308" mass="35672">MLKKLINRLSFLMLTFIMGLTSNTFSQSREFQVLSYNIKHGFEGDSTTIAEYIKWINKINPDIALYQEANGFNQKKMQELAKKYGHSYVVVMNQESGHEVTHPLAITSRYPINNTEMFLDSMWHGYIHARVQGIDLFVTHLAPFTLKDRQKDIQRIIEHTKKLPKASKILVAGDFNSLSRVDAAMYDDVLLTSMRKIEGRLEPKSGTPIVKNRIIYRNNLNNGQIDYSVTDMMLNAGFIDSYYELNKHFKNSVPAKSYQKKSSKLRRIDFVWVNSNLSNSLLKADIIHDKYTDFMSDHYPVLITLKKE</sequence>
<evidence type="ECO:0000313" key="4">
    <source>
        <dbReference type="Proteomes" id="UP001597118"/>
    </source>
</evidence>
<dbReference type="RefSeq" id="WP_379662247.1">
    <property type="nucleotide sequence ID" value="NZ_JBHUDG010000012.1"/>
</dbReference>
<dbReference type="GO" id="GO:0004519">
    <property type="term" value="F:endonuclease activity"/>
    <property type="evidence" value="ECO:0007669"/>
    <property type="project" value="UniProtKB-KW"/>
</dbReference>
<protein>
    <submittedName>
        <fullName evidence="3">Endonuclease/exonuclease/phosphatase family protein</fullName>
    </submittedName>
</protein>
<reference evidence="4" key="1">
    <citation type="journal article" date="2019" name="Int. J. Syst. Evol. Microbiol.">
        <title>The Global Catalogue of Microorganisms (GCM) 10K type strain sequencing project: providing services to taxonomists for standard genome sequencing and annotation.</title>
        <authorList>
            <consortium name="The Broad Institute Genomics Platform"/>
            <consortium name="The Broad Institute Genome Sequencing Center for Infectious Disease"/>
            <person name="Wu L."/>
            <person name="Ma J."/>
        </authorList>
    </citation>
    <scope>NUCLEOTIDE SEQUENCE [LARGE SCALE GENOMIC DNA]</scope>
    <source>
        <strain evidence="4">CCUG 53762</strain>
    </source>
</reference>
<keyword evidence="3" id="KW-0540">Nuclease</keyword>
<dbReference type="InterPro" id="IPR036691">
    <property type="entry name" value="Endo/exonu/phosph_ase_sf"/>
</dbReference>
<dbReference type="EMBL" id="JBHUDG010000012">
    <property type="protein sequence ID" value="MFD1629869.1"/>
    <property type="molecule type" value="Genomic_DNA"/>
</dbReference>
<gene>
    <name evidence="3" type="ORF">ACFSAH_08275</name>
</gene>
<feature type="signal peptide" evidence="1">
    <location>
        <begin position="1"/>
        <end position="26"/>
    </location>
</feature>
<proteinExistence type="predicted"/>